<protein>
    <recommendedName>
        <fullName evidence="4">Signal transduction histidine kinase osmosensitive K+ channel sensor N-terminal domain-containing protein</fullName>
    </recommendedName>
</protein>
<proteinExistence type="predicted"/>
<dbReference type="InterPro" id="IPR003852">
    <property type="entry name" value="Sig_transdc_His_kinase_KdpD_N"/>
</dbReference>
<dbReference type="AlphaFoldDB" id="A0AAW4Y7E0"/>
<keyword evidence="3" id="KW-0902">Two-component regulatory system</keyword>
<accession>A0AAW4Y7E0</accession>
<evidence type="ECO:0000313" key="5">
    <source>
        <dbReference type="EMBL" id="MCE3362309.1"/>
    </source>
</evidence>
<evidence type="ECO:0000256" key="1">
    <source>
        <dbReference type="ARBA" id="ARBA00022679"/>
    </source>
</evidence>
<keyword evidence="2" id="KW-0418">Kinase</keyword>
<dbReference type="Gene3D" id="3.40.50.300">
    <property type="entry name" value="P-loop containing nucleotide triphosphate hydrolases"/>
    <property type="match status" value="1"/>
</dbReference>
<sequence>MSNTESLNIGKKRGSLTIYIGYSPGVGKTFEMLSNAIELFQSNVDIKIGY</sequence>
<dbReference type="Proteomes" id="UP001200271">
    <property type="component" value="Unassembled WGS sequence"/>
</dbReference>
<name>A0AAW4Y7E0_STAAU</name>
<evidence type="ECO:0000256" key="2">
    <source>
        <dbReference type="ARBA" id="ARBA00022777"/>
    </source>
</evidence>
<dbReference type="InterPro" id="IPR027417">
    <property type="entry name" value="P-loop_NTPase"/>
</dbReference>
<gene>
    <name evidence="5" type="ORF">LB359_08120</name>
</gene>
<feature type="domain" description="Signal transduction histidine kinase osmosensitive K+ channel sensor N-terminal" evidence="4">
    <location>
        <begin position="12"/>
        <end position="50"/>
    </location>
</feature>
<dbReference type="GO" id="GO:0005886">
    <property type="term" value="C:plasma membrane"/>
    <property type="evidence" value="ECO:0007669"/>
    <property type="project" value="TreeGrafter"/>
</dbReference>
<dbReference type="Pfam" id="PF02702">
    <property type="entry name" value="KdpD"/>
    <property type="match status" value="1"/>
</dbReference>
<dbReference type="EMBL" id="JAIUEN010000058">
    <property type="protein sequence ID" value="MCE3362309.1"/>
    <property type="molecule type" value="Genomic_DNA"/>
</dbReference>
<evidence type="ECO:0000259" key="4">
    <source>
        <dbReference type="Pfam" id="PF02702"/>
    </source>
</evidence>
<reference evidence="5" key="2">
    <citation type="submission" date="2023-08" db="EMBL/GenBank/DDBJ databases">
        <authorList>
            <person name="Zhao H."/>
            <person name="Wang X."/>
        </authorList>
    </citation>
    <scope>NUCLEOTIDE SEQUENCE</scope>
    <source>
        <strain evidence="5">NC-4</strain>
    </source>
</reference>
<reference evidence="5" key="1">
    <citation type="journal article" date="2021" name="Front Med (Lausanne)">
        <title>The Prevalence and Determinants of Fusidic Acid Resistance Among Methicillin-Resistant Staphylococcus aureus Clinical Isolates in China.</title>
        <authorList>
            <person name="Zhao H."/>
            <person name="Wang X."/>
            <person name="Wang B."/>
            <person name="Xu Y."/>
            <person name="Rao L."/>
            <person name="Wan B."/>
            <person name="Guo Y."/>
            <person name="Wu X."/>
            <person name="Yu J."/>
            <person name="Chen L."/>
            <person name="Li M."/>
            <person name="Yu F."/>
        </authorList>
    </citation>
    <scope>NUCLEOTIDE SEQUENCE</scope>
    <source>
        <strain evidence="5">NC-4</strain>
    </source>
</reference>
<dbReference type="GO" id="GO:0000155">
    <property type="term" value="F:phosphorelay sensor kinase activity"/>
    <property type="evidence" value="ECO:0007669"/>
    <property type="project" value="InterPro"/>
</dbReference>
<feature type="non-terminal residue" evidence="5">
    <location>
        <position position="50"/>
    </location>
</feature>
<comment type="caution">
    <text evidence="5">The sequence shown here is derived from an EMBL/GenBank/DDBJ whole genome shotgun (WGS) entry which is preliminary data.</text>
</comment>
<dbReference type="InterPro" id="IPR052023">
    <property type="entry name" value="Histidine_kinase_KdpD"/>
</dbReference>
<dbReference type="PANTHER" id="PTHR45569">
    <property type="entry name" value="SENSOR PROTEIN KDPD"/>
    <property type="match status" value="1"/>
</dbReference>
<organism evidence="5 6">
    <name type="scientific">Staphylococcus aureus</name>
    <dbReference type="NCBI Taxonomy" id="1280"/>
    <lineage>
        <taxon>Bacteria</taxon>
        <taxon>Bacillati</taxon>
        <taxon>Bacillota</taxon>
        <taxon>Bacilli</taxon>
        <taxon>Bacillales</taxon>
        <taxon>Staphylococcaceae</taxon>
        <taxon>Staphylococcus</taxon>
    </lineage>
</organism>
<dbReference type="PANTHER" id="PTHR45569:SF1">
    <property type="entry name" value="SENSOR PROTEIN KDPD"/>
    <property type="match status" value="1"/>
</dbReference>
<evidence type="ECO:0000313" key="6">
    <source>
        <dbReference type="Proteomes" id="UP001200271"/>
    </source>
</evidence>
<keyword evidence="1" id="KW-0808">Transferase</keyword>
<evidence type="ECO:0000256" key="3">
    <source>
        <dbReference type="ARBA" id="ARBA00023012"/>
    </source>
</evidence>